<evidence type="ECO:0000313" key="4">
    <source>
        <dbReference type="Proteomes" id="UP001165648"/>
    </source>
</evidence>
<dbReference type="PROSITE" id="PS51257">
    <property type="entry name" value="PROKAR_LIPOPROTEIN"/>
    <property type="match status" value="1"/>
</dbReference>
<dbReference type="NCBIfam" id="TIGR01845">
    <property type="entry name" value="outer_NodT"/>
    <property type="match status" value="1"/>
</dbReference>
<evidence type="ECO:0000256" key="1">
    <source>
        <dbReference type="ARBA" id="ARBA00007613"/>
    </source>
</evidence>
<keyword evidence="4" id="KW-1185">Reference proteome</keyword>
<dbReference type="SUPFAM" id="SSF56954">
    <property type="entry name" value="Outer membrane efflux proteins (OEP)"/>
    <property type="match status" value="1"/>
</dbReference>
<dbReference type="Gene3D" id="2.20.200.10">
    <property type="entry name" value="Outer membrane efflux proteins (OEP)"/>
    <property type="match status" value="1"/>
</dbReference>
<dbReference type="RefSeq" id="WP_266107035.1">
    <property type="nucleotide sequence ID" value="NZ_JANIDW010000004.1"/>
</dbReference>
<dbReference type="InterPro" id="IPR010131">
    <property type="entry name" value="MdtP/NodT-like"/>
</dbReference>
<dbReference type="Pfam" id="PF02321">
    <property type="entry name" value="OEP"/>
    <property type="match status" value="2"/>
</dbReference>
<sequence length="488" mass="54045">MSLYSTKRSLTYGVMAVGSMLLASCNLSPKYHRPDPAVAQKYPADAELKPGQPVHQRVSDLGWEDFFTDPRLKALITLALTNNRDLAAQMAAVAAERGQYQVQNAALFPTISAGGGAQYVGPSDTAGFAFAPGSGRSISTLRFYQTSIGFSSYEIDLWGRIRNMARAQQEQTLSAAENLRNLWLTTVSQVASTYIQWLADKRLLDLARNTARTRADTWRLNDLKFKHDELDALTLAQSAAELEQARSDEEKETRAVADDEHSLQLLVGTPLPANLPPALPMGRQTMIAELPAGLPSDLLEQRPDIMAAEHLLLGANASVGAARAAFFPRVTLTANEGTSSLQFRKLFSHLAETWGVSPNISIPLLTWGVNQGNLRTAKARLAQNVAQYQKAVQSAFREVSDALTARETYRRQDEHMVVLETQTQWAYDLARMRYHAGIDNYLTTLVQERQLYQAQQSRIVVEAARFQNMVTLYRALGGGWSRKSQGQK</sequence>
<accession>A0ABT3W7Z2</accession>
<gene>
    <name evidence="3" type="ORF">NQF64_08090</name>
</gene>
<dbReference type="Gene3D" id="1.20.1600.10">
    <property type="entry name" value="Outer membrane efflux proteins (OEP)"/>
    <property type="match status" value="1"/>
</dbReference>
<keyword evidence="2" id="KW-0564">Palmitate</keyword>
<dbReference type="PANTHER" id="PTHR30203:SF32">
    <property type="entry name" value="CATION EFFLUX SYSTEM PROTEIN CUSC"/>
    <property type="match status" value="1"/>
</dbReference>
<comment type="caution">
    <text evidence="3">The sequence shown here is derived from an EMBL/GenBank/DDBJ whole genome shotgun (WGS) entry which is preliminary data.</text>
</comment>
<keyword evidence="2" id="KW-1134">Transmembrane beta strand</keyword>
<protein>
    <submittedName>
        <fullName evidence="3">Efflux transporter outer membrane subunit</fullName>
    </submittedName>
</protein>
<comment type="subcellular location">
    <subcellularLocation>
        <location evidence="2">Cell membrane</location>
        <topology evidence="2">Lipid-anchor</topology>
    </subcellularLocation>
</comment>
<reference evidence="3 4" key="1">
    <citation type="submission" date="2022-07" db="EMBL/GenBank/DDBJ databases">
        <title>Bombella genomes.</title>
        <authorList>
            <person name="Harer L."/>
            <person name="Styblova S."/>
            <person name="Ehrmann M."/>
        </authorList>
    </citation>
    <scope>NUCLEOTIDE SEQUENCE [LARGE SCALE GENOMIC DNA]</scope>
    <source>
        <strain evidence="3 4">TMW 2.2558</strain>
    </source>
</reference>
<proteinExistence type="inferred from homology"/>
<evidence type="ECO:0000256" key="2">
    <source>
        <dbReference type="RuleBase" id="RU362097"/>
    </source>
</evidence>
<dbReference type="PANTHER" id="PTHR30203">
    <property type="entry name" value="OUTER MEMBRANE CATION EFFLUX PROTEIN"/>
    <property type="match status" value="1"/>
</dbReference>
<keyword evidence="2" id="KW-0472">Membrane</keyword>
<dbReference type="Proteomes" id="UP001165648">
    <property type="component" value="Unassembled WGS sequence"/>
</dbReference>
<organism evidence="3 4">
    <name type="scientific">Bombella saccharophila</name>
    <dbReference type="NCBI Taxonomy" id="2967338"/>
    <lineage>
        <taxon>Bacteria</taxon>
        <taxon>Pseudomonadati</taxon>
        <taxon>Pseudomonadota</taxon>
        <taxon>Alphaproteobacteria</taxon>
        <taxon>Acetobacterales</taxon>
        <taxon>Acetobacteraceae</taxon>
        <taxon>Bombella</taxon>
    </lineage>
</organism>
<dbReference type="InterPro" id="IPR003423">
    <property type="entry name" value="OMP_efflux"/>
</dbReference>
<keyword evidence="2" id="KW-0449">Lipoprotein</keyword>
<comment type="similarity">
    <text evidence="1 2">Belongs to the outer membrane factor (OMF) (TC 1.B.17) family.</text>
</comment>
<dbReference type="EMBL" id="JANIDW010000004">
    <property type="protein sequence ID" value="MCX5615200.1"/>
    <property type="molecule type" value="Genomic_DNA"/>
</dbReference>
<keyword evidence="2" id="KW-0812">Transmembrane</keyword>
<evidence type="ECO:0000313" key="3">
    <source>
        <dbReference type="EMBL" id="MCX5615200.1"/>
    </source>
</evidence>
<name>A0ABT3W7Z2_9PROT</name>